<keyword evidence="1 4" id="KW-0808">Transferase</keyword>
<dbReference type="EMBL" id="MTEI01000013">
    <property type="protein sequence ID" value="OQW86759.1"/>
    <property type="molecule type" value="Genomic_DNA"/>
</dbReference>
<sequence>MSQTVSLRLCRADYHDPTHMRALVDLLDSYARDGMGGAEPLSDFTKTNLPAALQARAFMFSVLAFDEAQGGLPVGLVNCVEGFSTFACRPLVNVHDVVVAASHRGQRIGEQMLVLVEQLARERGACKLTLEVLSGNAPAARLYQRIGFENYQLEPSMGHALFMQKWL</sequence>
<keyword evidence="2" id="KW-0012">Acyltransferase</keyword>
<dbReference type="Pfam" id="PF00583">
    <property type="entry name" value="Acetyltransf_1"/>
    <property type="match status" value="1"/>
</dbReference>
<name>A0A1W9KR30_9BURK</name>
<dbReference type="SUPFAM" id="SSF55729">
    <property type="entry name" value="Acyl-CoA N-acyltransferases (Nat)"/>
    <property type="match status" value="1"/>
</dbReference>
<dbReference type="Proteomes" id="UP000192505">
    <property type="component" value="Unassembled WGS sequence"/>
</dbReference>
<comment type="caution">
    <text evidence="4">The sequence shown here is derived from an EMBL/GenBank/DDBJ whole genome shotgun (WGS) entry which is preliminary data.</text>
</comment>
<dbReference type="AlphaFoldDB" id="A0A1W9KR30"/>
<dbReference type="GO" id="GO:0016747">
    <property type="term" value="F:acyltransferase activity, transferring groups other than amino-acyl groups"/>
    <property type="evidence" value="ECO:0007669"/>
    <property type="project" value="InterPro"/>
</dbReference>
<evidence type="ECO:0000256" key="1">
    <source>
        <dbReference type="ARBA" id="ARBA00022679"/>
    </source>
</evidence>
<evidence type="ECO:0000313" key="4">
    <source>
        <dbReference type="EMBL" id="OQW86759.1"/>
    </source>
</evidence>
<dbReference type="PANTHER" id="PTHR43877">
    <property type="entry name" value="AMINOALKYLPHOSPHONATE N-ACETYLTRANSFERASE-RELATED-RELATED"/>
    <property type="match status" value="1"/>
</dbReference>
<gene>
    <name evidence="4" type="ORF">BWK72_15735</name>
</gene>
<dbReference type="InterPro" id="IPR000182">
    <property type="entry name" value="GNAT_dom"/>
</dbReference>
<evidence type="ECO:0000256" key="2">
    <source>
        <dbReference type="ARBA" id="ARBA00023315"/>
    </source>
</evidence>
<feature type="domain" description="N-acetyltransferase" evidence="3">
    <location>
        <begin position="5"/>
        <end position="167"/>
    </location>
</feature>
<proteinExistence type="predicted"/>
<dbReference type="PROSITE" id="PS51186">
    <property type="entry name" value="GNAT"/>
    <property type="match status" value="1"/>
</dbReference>
<dbReference type="InterPro" id="IPR016181">
    <property type="entry name" value="Acyl_CoA_acyltransferase"/>
</dbReference>
<dbReference type="InterPro" id="IPR050832">
    <property type="entry name" value="Bact_Acetyltransf"/>
</dbReference>
<dbReference type="CDD" id="cd04301">
    <property type="entry name" value="NAT_SF"/>
    <property type="match status" value="1"/>
</dbReference>
<reference evidence="4 5" key="1">
    <citation type="submission" date="2017-01" db="EMBL/GenBank/DDBJ databases">
        <title>Novel large sulfur bacteria in the metagenomes of groundwater-fed chemosynthetic microbial mats in the Lake Huron basin.</title>
        <authorList>
            <person name="Sharrar A.M."/>
            <person name="Flood B.E."/>
            <person name="Bailey J.V."/>
            <person name="Jones D.S."/>
            <person name="Biddanda B."/>
            <person name="Ruberg S.A."/>
            <person name="Marcus D.N."/>
            <person name="Dick G.J."/>
        </authorList>
    </citation>
    <scope>NUCLEOTIDE SEQUENCE [LARGE SCALE GENOMIC DNA]</scope>
    <source>
        <strain evidence="4">A7</strain>
    </source>
</reference>
<accession>A0A1W9KR30</accession>
<protein>
    <submittedName>
        <fullName evidence="4">GNAT family N-acetyltransferase</fullName>
    </submittedName>
</protein>
<organism evidence="4 5">
    <name type="scientific">Rhodoferax ferrireducens</name>
    <dbReference type="NCBI Taxonomy" id="192843"/>
    <lineage>
        <taxon>Bacteria</taxon>
        <taxon>Pseudomonadati</taxon>
        <taxon>Pseudomonadota</taxon>
        <taxon>Betaproteobacteria</taxon>
        <taxon>Burkholderiales</taxon>
        <taxon>Comamonadaceae</taxon>
        <taxon>Rhodoferax</taxon>
    </lineage>
</organism>
<dbReference type="Gene3D" id="3.40.630.30">
    <property type="match status" value="1"/>
</dbReference>
<evidence type="ECO:0000259" key="3">
    <source>
        <dbReference type="PROSITE" id="PS51186"/>
    </source>
</evidence>
<dbReference type="PANTHER" id="PTHR43877:SF2">
    <property type="entry name" value="AMINOALKYLPHOSPHONATE N-ACETYLTRANSFERASE-RELATED"/>
    <property type="match status" value="1"/>
</dbReference>
<evidence type="ECO:0000313" key="5">
    <source>
        <dbReference type="Proteomes" id="UP000192505"/>
    </source>
</evidence>